<proteinExistence type="predicted"/>
<gene>
    <name evidence="2" type="ORF">AVDCRST_MAG55-3288</name>
</gene>
<dbReference type="AlphaFoldDB" id="A0A6J4QJM4"/>
<reference evidence="2" key="1">
    <citation type="submission" date="2020-02" db="EMBL/GenBank/DDBJ databases">
        <authorList>
            <person name="Meier V. D."/>
        </authorList>
    </citation>
    <scope>NUCLEOTIDE SEQUENCE</scope>
    <source>
        <strain evidence="2">AVDCRST_MAG55</strain>
    </source>
</reference>
<sequence length="38" mass="4459">MLARFRRGQVESLDNPDPRPEERLTRLDAIRIEPPTGR</sequence>
<name>A0A6J4QJM4_9ACTN</name>
<dbReference type="EMBL" id="CADCUZ010000166">
    <property type="protein sequence ID" value="CAA9439351.1"/>
    <property type="molecule type" value="Genomic_DNA"/>
</dbReference>
<accession>A0A6J4QJM4</accession>
<evidence type="ECO:0000313" key="2">
    <source>
        <dbReference type="EMBL" id="CAA9439351.1"/>
    </source>
</evidence>
<protein>
    <submittedName>
        <fullName evidence="2">Uncharacterized protein</fullName>
    </submittedName>
</protein>
<organism evidence="2">
    <name type="scientific">uncultured Rubrobacteraceae bacterium</name>
    <dbReference type="NCBI Taxonomy" id="349277"/>
    <lineage>
        <taxon>Bacteria</taxon>
        <taxon>Bacillati</taxon>
        <taxon>Actinomycetota</taxon>
        <taxon>Rubrobacteria</taxon>
        <taxon>Rubrobacterales</taxon>
        <taxon>Rubrobacteraceae</taxon>
        <taxon>environmental samples</taxon>
    </lineage>
</organism>
<feature type="region of interest" description="Disordered" evidence="1">
    <location>
        <begin position="1"/>
        <end position="38"/>
    </location>
</feature>
<evidence type="ECO:0000256" key="1">
    <source>
        <dbReference type="SAM" id="MobiDB-lite"/>
    </source>
</evidence>
<feature type="compositionally biased region" description="Basic and acidic residues" evidence="1">
    <location>
        <begin position="16"/>
        <end position="31"/>
    </location>
</feature>